<dbReference type="GO" id="GO:0009236">
    <property type="term" value="P:cobalamin biosynthetic process"/>
    <property type="evidence" value="ECO:0007669"/>
    <property type="project" value="UniProtKB-UniPathway"/>
</dbReference>
<dbReference type="InterPro" id="IPR015421">
    <property type="entry name" value="PyrdxlP-dep_Trfase_major"/>
</dbReference>
<dbReference type="InterPro" id="IPR015422">
    <property type="entry name" value="PyrdxlP-dep_Trfase_small"/>
</dbReference>
<proteinExistence type="predicted"/>
<evidence type="ECO:0000256" key="7">
    <source>
        <dbReference type="ARBA" id="ARBA00023239"/>
    </source>
</evidence>
<comment type="catalytic activity">
    <reaction evidence="9">
        <text>O-phospho-L-threonine + H(+) = (R)-1-aminopropan-2-yl phosphate + CO2</text>
        <dbReference type="Rhea" id="RHEA:11492"/>
        <dbReference type="ChEBI" id="CHEBI:15378"/>
        <dbReference type="ChEBI" id="CHEBI:16526"/>
        <dbReference type="ChEBI" id="CHEBI:58563"/>
        <dbReference type="ChEBI" id="CHEBI:58675"/>
        <dbReference type="EC" id="4.1.1.81"/>
    </reaction>
</comment>
<evidence type="ECO:0000313" key="11">
    <source>
        <dbReference type="EMBL" id="VYT22387.1"/>
    </source>
</evidence>
<dbReference type="AlphaFoldDB" id="A0A6N2UYH3"/>
<dbReference type="UniPathway" id="UPA00148"/>
<protein>
    <recommendedName>
        <fullName evidence="4">threonine-phosphate decarboxylase</fullName>
        <ecNumber evidence="4">4.1.1.81</ecNumber>
    </recommendedName>
    <alternativeName>
        <fullName evidence="8">L-threonine-O-3-phosphate decarboxylase</fullName>
    </alternativeName>
</protein>
<dbReference type="Gene3D" id="3.40.640.10">
    <property type="entry name" value="Type I PLP-dependent aspartate aminotransferase-like (Major domain)"/>
    <property type="match status" value="1"/>
</dbReference>
<dbReference type="NCBIfam" id="TIGR01140">
    <property type="entry name" value="L_thr_O3P_dcar"/>
    <property type="match status" value="1"/>
</dbReference>
<evidence type="ECO:0000256" key="1">
    <source>
        <dbReference type="ARBA" id="ARBA00001933"/>
    </source>
</evidence>
<organism evidence="11">
    <name type="scientific">Blautia glucerasea</name>
    <dbReference type="NCBI Taxonomy" id="536633"/>
    <lineage>
        <taxon>Bacteria</taxon>
        <taxon>Bacillati</taxon>
        <taxon>Bacillota</taxon>
        <taxon>Clostridia</taxon>
        <taxon>Lachnospirales</taxon>
        <taxon>Lachnospiraceae</taxon>
        <taxon>Blautia</taxon>
    </lineage>
</organism>
<dbReference type="InterPro" id="IPR004839">
    <property type="entry name" value="Aminotransferase_I/II_large"/>
</dbReference>
<dbReference type="Pfam" id="PF00155">
    <property type="entry name" value="Aminotran_1_2"/>
    <property type="match status" value="1"/>
</dbReference>
<gene>
    <name evidence="11" type="primary">cobD_1</name>
    <name evidence="11" type="ORF">BGLFYP119_00011</name>
</gene>
<evidence type="ECO:0000256" key="3">
    <source>
        <dbReference type="ARBA" id="ARBA00004953"/>
    </source>
</evidence>
<dbReference type="InterPro" id="IPR005860">
    <property type="entry name" value="CobD"/>
</dbReference>
<evidence type="ECO:0000256" key="5">
    <source>
        <dbReference type="ARBA" id="ARBA00022573"/>
    </source>
</evidence>
<dbReference type="GO" id="GO:0048472">
    <property type="term" value="F:threonine-phosphate decarboxylase activity"/>
    <property type="evidence" value="ECO:0007669"/>
    <property type="project" value="UniProtKB-EC"/>
</dbReference>
<sequence length="348" mass="39764">MTKHIHGGNIYTYQNCLDFSANCNPLGTPESVKKAVQESLDKIKDYPQVGYAPLRDALGEYEDMDPEHIICGNGAAELIFSLCQAVRPKRALVPIPTFAEYEQALVSVGCQVEHVLLREEDTFHMQENFLDWLHKDLDIVFLCNPNNPTGILTDREFLFRVLRHCREMEILLVVDECFLDFVREPGRYSLKAQLPRYHNLFILKAFTKRYAMAGVRLGYGLCENRELLEKMSLVTQPWNVSVMAQAAGIAALKEYSYVEEGRKIVFEESAYLKQELSALGFTVYPSEANYIFFRGEAGLFEKGIQKGVIIRDCSNYPGLGEGYYRVAIRTRTENDRLLTALKNIQEEN</sequence>
<dbReference type="SUPFAM" id="SSF53383">
    <property type="entry name" value="PLP-dependent transferases"/>
    <property type="match status" value="1"/>
</dbReference>
<comment type="pathway">
    <text evidence="3">Cofactor biosynthesis; adenosylcobalamin biosynthesis.</text>
</comment>
<evidence type="ECO:0000259" key="10">
    <source>
        <dbReference type="Pfam" id="PF00155"/>
    </source>
</evidence>
<comment type="cofactor">
    <cofactor evidence="1">
        <name>pyridoxal 5'-phosphate</name>
        <dbReference type="ChEBI" id="CHEBI:597326"/>
    </cofactor>
</comment>
<keyword evidence="7 11" id="KW-0456">Lyase</keyword>
<dbReference type="Gene3D" id="3.90.1150.10">
    <property type="entry name" value="Aspartate Aminotransferase, domain 1"/>
    <property type="match status" value="1"/>
</dbReference>
<keyword evidence="5" id="KW-0169">Cobalamin biosynthesis</keyword>
<evidence type="ECO:0000256" key="6">
    <source>
        <dbReference type="ARBA" id="ARBA00022898"/>
    </source>
</evidence>
<reference evidence="11" key="1">
    <citation type="submission" date="2019-11" db="EMBL/GenBank/DDBJ databases">
        <authorList>
            <person name="Feng L."/>
        </authorList>
    </citation>
    <scope>NUCLEOTIDE SEQUENCE</scope>
    <source>
        <strain evidence="11">BgluceraseaLFYP119</strain>
    </source>
</reference>
<dbReference type="CDD" id="cd00609">
    <property type="entry name" value="AAT_like"/>
    <property type="match status" value="1"/>
</dbReference>
<evidence type="ECO:0000256" key="2">
    <source>
        <dbReference type="ARBA" id="ARBA00003444"/>
    </source>
</evidence>
<accession>A0A6N2UYH3</accession>
<evidence type="ECO:0000256" key="4">
    <source>
        <dbReference type="ARBA" id="ARBA00012285"/>
    </source>
</evidence>
<keyword evidence="6" id="KW-0663">Pyridoxal phosphate</keyword>
<evidence type="ECO:0000256" key="9">
    <source>
        <dbReference type="ARBA" id="ARBA00048531"/>
    </source>
</evidence>
<name>A0A6N2UYH3_9FIRM</name>
<dbReference type="PANTHER" id="PTHR42885:SF1">
    <property type="entry name" value="THREONINE-PHOSPHATE DECARBOXYLASE"/>
    <property type="match status" value="1"/>
</dbReference>
<dbReference type="EMBL" id="CACRST010000023">
    <property type="protein sequence ID" value="VYT22387.1"/>
    <property type="molecule type" value="Genomic_DNA"/>
</dbReference>
<dbReference type="InterPro" id="IPR015424">
    <property type="entry name" value="PyrdxlP-dep_Trfase"/>
</dbReference>
<feature type="domain" description="Aminotransferase class I/classII large" evidence="10">
    <location>
        <begin position="15"/>
        <end position="341"/>
    </location>
</feature>
<dbReference type="RefSeq" id="WP_156354784.1">
    <property type="nucleotide sequence ID" value="NZ_CACRST010000023.1"/>
</dbReference>
<dbReference type="GO" id="GO:0030170">
    <property type="term" value="F:pyridoxal phosphate binding"/>
    <property type="evidence" value="ECO:0007669"/>
    <property type="project" value="InterPro"/>
</dbReference>
<comment type="function">
    <text evidence="2">Decarboxylates L-threonine-O-3-phosphate to yield (R)-1-amino-2-propanol O-2-phosphate, the precursor for the linkage between the nucleotide loop and the corrin ring in cobalamin.</text>
</comment>
<dbReference type="EC" id="4.1.1.81" evidence="4"/>
<dbReference type="PANTHER" id="PTHR42885">
    <property type="entry name" value="HISTIDINOL-PHOSPHATE AMINOTRANSFERASE-RELATED"/>
    <property type="match status" value="1"/>
</dbReference>
<evidence type="ECO:0000256" key="8">
    <source>
        <dbReference type="ARBA" id="ARBA00029996"/>
    </source>
</evidence>